<reference evidence="4 5" key="1">
    <citation type="submission" date="2017-06" db="EMBL/GenBank/DDBJ databases">
        <title>Cultured bacterium strain Saccharothrix yanglingensis Hhs.015.</title>
        <authorList>
            <person name="Xia Y."/>
        </authorList>
    </citation>
    <scope>NUCLEOTIDE SEQUENCE [LARGE SCALE GENOMIC DNA]</scope>
    <source>
        <strain evidence="4 5">Hhs.015</strain>
    </source>
</reference>
<proteinExistence type="predicted"/>
<comment type="caution">
    <text evidence="4">The sequence shown here is derived from an EMBL/GenBank/DDBJ whole genome shotgun (WGS) entry which is preliminary data.</text>
</comment>
<dbReference type="EMBL" id="NSDM01000011">
    <property type="protein sequence ID" value="MDQ2586957.1"/>
    <property type="molecule type" value="Genomic_DNA"/>
</dbReference>
<feature type="DNA-binding region" description="H-T-H motif" evidence="2">
    <location>
        <begin position="36"/>
        <end position="55"/>
    </location>
</feature>
<name>A0ABU0X4A0_9PSEU</name>
<dbReference type="SUPFAM" id="SSF46689">
    <property type="entry name" value="Homeodomain-like"/>
    <property type="match status" value="1"/>
</dbReference>
<dbReference type="Gene3D" id="1.10.357.10">
    <property type="entry name" value="Tetracycline Repressor, domain 2"/>
    <property type="match status" value="1"/>
</dbReference>
<dbReference type="InterPro" id="IPR001647">
    <property type="entry name" value="HTH_TetR"/>
</dbReference>
<dbReference type="Proteomes" id="UP001225605">
    <property type="component" value="Unassembled WGS sequence"/>
</dbReference>
<organism evidence="4 5">
    <name type="scientific">Saccharothrix yanglingensis</name>
    <dbReference type="NCBI Taxonomy" id="659496"/>
    <lineage>
        <taxon>Bacteria</taxon>
        <taxon>Bacillati</taxon>
        <taxon>Actinomycetota</taxon>
        <taxon>Actinomycetes</taxon>
        <taxon>Pseudonocardiales</taxon>
        <taxon>Pseudonocardiaceae</taxon>
        <taxon>Saccharothrix</taxon>
    </lineage>
</organism>
<dbReference type="Pfam" id="PF00440">
    <property type="entry name" value="TetR_N"/>
    <property type="match status" value="1"/>
</dbReference>
<dbReference type="PROSITE" id="PS50977">
    <property type="entry name" value="HTH_TETR_2"/>
    <property type="match status" value="1"/>
</dbReference>
<feature type="domain" description="HTH tetR-type" evidence="3">
    <location>
        <begin position="13"/>
        <end position="73"/>
    </location>
</feature>
<protein>
    <submittedName>
        <fullName evidence="4">TetR family transcriptional regulator</fullName>
    </submittedName>
</protein>
<sequence length="223" mass="24206">MEFQRARRPEQVAERRRAILGTARAMLRERRVADISLRELSDRVGLAKSNVLRYFDSREAIFLAVLDEEWGAWLDDVERRLPDAGGPVAVATTVASSLVGRDLLCELVAGMAGVLERNVPVDSARAFKLRAHARTTRLADLVRARLPVLDEVGARHFAHAVLVMTAGLWPYANPTEAVAVVLREMGSPPAAELFATGLTEGLVNQLVGLVARAGGVADYSACP</sequence>
<keyword evidence="1 2" id="KW-0238">DNA-binding</keyword>
<keyword evidence="5" id="KW-1185">Reference proteome</keyword>
<dbReference type="RefSeq" id="WP_306748340.1">
    <property type="nucleotide sequence ID" value="NZ_NSDM01000011.1"/>
</dbReference>
<evidence type="ECO:0000313" key="5">
    <source>
        <dbReference type="Proteomes" id="UP001225605"/>
    </source>
</evidence>
<evidence type="ECO:0000259" key="3">
    <source>
        <dbReference type="PROSITE" id="PS50977"/>
    </source>
</evidence>
<dbReference type="Pfam" id="PF17929">
    <property type="entry name" value="TetR_C_34"/>
    <property type="match status" value="1"/>
</dbReference>
<evidence type="ECO:0000313" key="4">
    <source>
        <dbReference type="EMBL" id="MDQ2586957.1"/>
    </source>
</evidence>
<gene>
    <name evidence="4" type="ORF">CKY47_23810</name>
</gene>
<dbReference type="InterPro" id="IPR041483">
    <property type="entry name" value="TetR_C_34"/>
</dbReference>
<evidence type="ECO:0000256" key="1">
    <source>
        <dbReference type="ARBA" id="ARBA00023125"/>
    </source>
</evidence>
<accession>A0ABU0X4A0</accession>
<dbReference type="InterPro" id="IPR009057">
    <property type="entry name" value="Homeodomain-like_sf"/>
</dbReference>
<evidence type="ECO:0000256" key="2">
    <source>
        <dbReference type="PROSITE-ProRule" id="PRU00335"/>
    </source>
</evidence>